<evidence type="ECO:0000256" key="1">
    <source>
        <dbReference type="SAM" id="SignalP"/>
    </source>
</evidence>
<evidence type="ECO:0008006" key="4">
    <source>
        <dbReference type="Google" id="ProtNLM"/>
    </source>
</evidence>
<dbReference type="KEGG" id="mpar:F7D14_17795"/>
<reference evidence="2 3" key="1">
    <citation type="submission" date="2019-09" db="EMBL/GenBank/DDBJ databases">
        <title>Isolation and complete genome sequencing of Methylocystis species.</title>
        <authorList>
            <person name="Rumah B.L."/>
            <person name="Stead C.E."/>
            <person name="Stevens B.C."/>
            <person name="Minton N.P."/>
            <person name="Grosse-Honebrink A."/>
            <person name="Zhang Y."/>
        </authorList>
    </citation>
    <scope>NUCLEOTIDE SEQUENCE [LARGE SCALE GENOMIC DNA]</scope>
    <source>
        <strain evidence="2 3">BRCS2</strain>
    </source>
</reference>
<sequence length="81" mass="8966">MRKILMIPLFVAAASPAFAQGTAQERSACMGDAVRFCSSDIPFVSEIESCLEGNMSRLSSACRAEFAPTRTTKLQEEHFYR</sequence>
<keyword evidence="3" id="KW-1185">Reference proteome</keyword>
<accession>A0A6B8M9R8</accession>
<evidence type="ECO:0000313" key="3">
    <source>
        <dbReference type="Proteomes" id="UP000422569"/>
    </source>
</evidence>
<dbReference type="Proteomes" id="UP000422569">
    <property type="component" value="Chromosome"/>
</dbReference>
<proteinExistence type="predicted"/>
<name>A0A6B8M9R8_9HYPH</name>
<organism evidence="2 3">
    <name type="scientific">Methylocystis parvus</name>
    <dbReference type="NCBI Taxonomy" id="134"/>
    <lineage>
        <taxon>Bacteria</taxon>
        <taxon>Pseudomonadati</taxon>
        <taxon>Pseudomonadota</taxon>
        <taxon>Alphaproteobacteria</taxon>
        <taxon>Hyphomicrobiales</taxon>
        <taxon>Methylocystaceae</taxon>
        <taxon>Methylocystis</taxon>
    </lineage>
</organism>
<dbReference type="RefSeq" id="WP_016919331.1">
    <property type="nucleotide sequence ID" value="NZ_CP044331.1"/>
</dbReference>
<keyword evidence="1" id="KW-0732">Signal</keyword>
<feature type="signal peptide" evidence="1">
    <location>
        <begin position="1"/>
        <end position="19"/>
    </location>
</feature>
<protein>
    <recommendedName>
        <fullName evidence="4">3',5'-cyclic-nucleotide phosphodiesterase</fullName>
    </recommendedName>
</protein>
<gene>
    <name evidence="2" type="ORF">F7D14_17795</name>
</gene>
<evidence type="ECO:0000313" key="2">
    <source>
        <dbReference type="EMBL" id="QGM99155.1"/>
    </source>
</evidence>
<dbReference type="EMBL" id="CP044331">
    <property type="protein sequence ID" value="QGM99155.1"/>
    <property type="molecule type" value="Genomic_DNA"/>
</dbReference>
<feature type="chain" id="PRO_5025588030" description="3',5'-cyclic-nucleotide phosphodiesterase" evidence="1">
    <location>
        <begin position="20"/>
        <end position="81"/>
    </location>
</feature>
<dbReference type="AlphaFoldDB" id="A0A6B8M9R8"/>